<evidence type="ECO:0000256" key="5">
    <source>
        <dbReference type="ARBA" id="ARBA00022737"/>
    </source>
</evidence>
<evidence type="ECO:0000256" key="1">
    <source>
        <dbReference type="ARBA" id="ARBA00000900"/>
    </source>
</evidence>
<dbReference type="RefSeq" id="XP_020111580.1">
    <property type="nucleotide sequence ID" value="XM_020255991.1"/>
</dbReference>
<accession>A0A6P5H0M4</accession>
<evidence type="ECO:0000256" key="3">
    <source>
        <dbReference type="ARBA" id="ARBA00012483"/>
    </source>
</evidence>
<evidence type="ECO:0000313" key="9">
    <source>
        <dbReference type="RefSeq" id="XP_020111580.1"/>
    </source>
</evidence>
<dbReference type="GO" id="GO:0061630">
    <property type="term" value="F:ubiquitin protein ligase activity"/>
    <property type="evidence" value="ECO:0007669"/>
    <property type="project" value="UniProtKB-EC"/>
</dbReference>
<comment type="pathway">
    <text evidence="2">Protein modification; protein ubiquitination.</text>
</comment>
<organism evidence="8 9">
    <name type="scientific">Ananas comosus</name>
    <name type="common">Pineapple</name>
    <name type="synonym">Ananas ananas</name>
    <dbReference type="NCBI Taxonomy" id="4615"/>
    <lineage>
        <taxon>Eukaryota</taxon>
        <taxon>Viridiplantae</taxon>
        <taxon>Streptophyta</taxon>
        <taxon>Embryophyta</taxon>
        <taxon>Tracheophyta</taxon>
        <taxon>Spermatophyta</taxon>
        <taxon>Magnoliopsida</taxon>
        <taxon>Liliopsida</taxon>
        <taxon>Poales</taxon>
        <taxon>Bromeliaceae</taxon>
        <taxon>Bromelioideae</taxon>
        <taxon>Ananas</taxon>
    </lineage>
</organism>
<dbReference type="SMART" id="SM00185">
    <property type="entry name" value="ARM"/>
    <property type="match status" value="3"/>
</dbReference>
<dbReference type="GeneID" id="109726416"/>
<dbReference type="PANTHER" id="PTHR23315">
    <property type="entry name" value="U BOX DOMAIN-CONTAINING"/>
    <property type="match status" value="1"/>
</dbReference>
<dbReference type="InterPro" id="IPR003613">
    <property type="entry name" value="Ubox_domain"/>
</dbReference>
<evidence type="ECO:0000256" key="6">
    <source>
        <dbReference type="ARBA" id="ARBA00022786"/>
    </source>
</evidence>
<evidence type="ECO:0000259" key="7">
    <source>
        <dbReference type="PROSITE" id="PS51698"/>
    </source>
</evidence>
<protein>
    <recommendedName>
        <fullName evidence="3">RING-type E3 ubiquitin transferase</fullName>
        <ecNumber evidence="3">2.3.2.27</ecNumber>
    </recommendedName>
</protein>
<dbReference type="InterPro" id="IPR045210">
    <property type="entry name" value="RING-Ubox_PUB"/>
</dbReference>
<dbReference type="PROSITE" id="PS51698">
    <property type="entry name" value="U_BOX"/>
    <property type="match status" value="1"/>
</dbReference>
<dbReference type="OrthoDB" id="6105938at2759"/>
<reference evidence="8" key="1">
    <citation type="journal article" date="2015" name="Nat. Genet.">
        <title>The pineapple genome and the evolution of CAM photosynthesis.</title>
        <authorList>
            <person name="Ming R."/>
            <person name="VanBuren R."/>
            <person name="Wai C.M."/>
            <person name="Tang H."/>
            <person name="Schatz M.C."/>
            <person name="Bowers J.E."/>
            <person name="Lyons E."/>
            <person name="Wang M.L."/>
            <person name="Chen J."/>
            <person name="Biggers E."/>
            <person name="Zhang J."/>
            <person name="Huang L."/>
            <person name="Zhang L."/>
            <person name="Miao W."/>
            <person name="Zhang J."/>
            <person name="Ye Z."/>
            <person name="Miao C."/>
            <person name="Lin Z."/>
            <person name="Wang H."/>
            <person name="Zhou H."/>
            <person name="Yim W.C."/>
            <person name="Priest H.D."/>
            <person name="Zheng C."/>
            <person name="Woodhouse M."/>
            <person name="Edger P.P."/>
            <person name="Guyot R."/>
            <person name="Guo H.B."/>
            <person name="Guo H."/>
            <person name="Zheng G."/>
            <person name="Singh R."/>
            <person name="Sharma A."/>
            <person name="Min X."/>
            <person name="Zheng Y."/>
            <person name="Lee H."/>
            <person name="Gurtowski J."/>
            <person name="Sedlazeck F.J."/>
            <person name="Harkess A."/>
            <person name="McKain M.R."/>
            <person name="Liao Z."/>
            <person name="Fang J."/>
            <person name="Liu J."/>
            <person name="Zhang X."/>
            <person name="Zhang Q."/>
            <person name="Hu W."/>
            <person name="Qin Y."/>
            <person name="Wang K."/>
            <person name="Chen L.Y."/>
            <person name="Shirley N."/>
            <person name="Lin Y.R."/>
            <person name="Liu L.Y."/>
            <person name="Hernandez A.G."/>
            <person name="Wright C.L."/>
            <person name="Bulone V."/>
            <person name="Tuskan G.A."/>
            <person name="Heath K."/>
            <person name="Zee F."/>
            <person name="Moore P.H."/>
            <person name="Sunkar R."/>
            <person name="Leebens-Mack J.H."/>
            <person name="Mockler T."/>
            <person name="Bennetzen J.L."/>
            <person name="Freeling M."/>
            <person name="Sankoff D."/>
            <person name="Paterson A.H."/>
            <person name="Zhu X."/>
            <person name="Yang X."/>
            <person name="Smith J.A."/>
            <person name="Cushman J.C."/>
            <person name="Paull R.E."/>
            <person name="Yu Q."/>
        </authorList>
    </citation>
    <scope>NUCLEOTIDE SEQUENCE [LARGE SCALE GENOMIC DNA]</scope>
    <source>
        <strain evidence="8">cv. F153</strain>
    </source>
</reference>
<comment type="catalytic activity">
    <reaction evidence="1">
        <text>S-ubiquitinyl-[E2 ubiquitin-conjugating enzyme]-L-cysteine + [acceptor protein]-L-lysine = [E2 ubiquitin-conjugating enzyme]-L-cysteine + N(6)-ubiquitinyl-[acceptor protein]-L-lysine.</text>
        <dbReference type="EC" id="2.3.2.27"/>
    </reaction>
</comment>
<keyword evidence="4" id="KW-0808">Transferase</keyword>
<dbReference type="InterPro" id="IPR011989">
    <property type="entry name" value="ARM-like"/>
</dbReference>
<reference evidence="9" key="2">
    <citation type="submission" date="2025-08" db="UniProtKB">
        <authorList>
            <consortium name="RefSeq"/>
        </authorList>
    </citation>
    <scope>IDENTIFICATION</scope>
    <source>
        <tissue evidence="9">Leaf</tissue>
    </source>
</reference>
<dbReference type="Gramene" id="Aco008080.1.mrna1">
    <property type="protein sequence ID" value="Aco008080.1.mrna1"/>
    <property type="gene ID" value="Aco008080.1.path1"/>
</dbReference>
<dbReference type="InterPro" id="IPR016024">
    <property type="entry name" value="ARM-type_fold"/>
</dbReference>
<sequence>MDGAEVEEHLLAAGNWKLHGGMCKQLSGVVYKFLVIFPILEAAKPASKSGIQVLCSLHIALEKAKRLLQHCAECSKIYLAITGDSVLLKFQKARSVLLKSLQHVDEIASPSISCQIVEILSELEATEFTLDQLEKQAGDELIQLLQKDRKLNTTSIKNVELENFHQAASKLGITSSRAALTERRALKKLIEKAHAEEDKKKESIVAYLLHLMKKYSKLFRTEASDDTDSQGSSPRSPTLNLFNENGQAFERQLSKLGSFNSKQNEVLSGSFPIPPEELRCPISLQLMYDPVIISSGQTYERACIEKWFNDGHRTCPKTQQELSHLSLTPNYCLKSLITSWCEQNGVPIPDGPPASLDFNYWNLASTESEATDSRSVESNGSFHSADMKVVPFDKVGDANLENGSFKKCGADGRESYERSASVLSESGSLAEQRKAVEEIRARLKDDEEARICMGANGFAAKLVRFLEKAICELDEKAQEVGAMALFNLAVNNNSNKERILHAGVIPLLEEMIAKPKASEAATALYFNLSCLDEARPTIGLSRAVPFLIQFLKEKNNSQSRTRQLDALYTLYNLSAVASNIPTLISSGIIKNLHSLLGAGYPLVDKSLAIFINIALKPIGRKEMIATPGLIGSIAAILDAGELAEREQAAACLWVLCDEDEDCIHHVLQEGVIPALVLLAANGTQKGKDRAQKLLSLFREQRQRKLSPGRVQLHEFDKAEFGFDEPPPRRAEVADGRGCLPEVKHLSKSRSRRLGRALTSIWKHGNFSRCRHD</sequence>
<dbReference type="InterPro" id="IPR000225">
    <property type="entry name" value="Armadillo"/>
</dbReference>
<gene>
    <name evidence="9" type="primary">LOC109726416</name>
</gene>
<dbReference type="Proteomes" id="UP000515123">
    <property type="component" value="Linkage group 21"/>
</dbReference>
<dbReference type="UniPathway" id="UPA00143"/>
<dbReference type="FunFam" id="3.30.40.10:FF:000114">
    <property type="entry name" value="RING-type E3 ubiquitin transferase"/>
    <property type="match status" value="1"/>
</dbReference>
<dbReference type="CDD" id="cd16664">
    <property type="entry name" value="RING-Ubox_PUB"/>
    <property type="match status" value="1"/>
</dbReference>
<dbReference type="EC" id="2.3.2.27" evidence="3"/>
<keyword evidence="5" id="KW-0677">Repeat</keyword>
<dbReference type="InterPro" id="IPR013083">
    <property type="entry name" value="Znf_RING/FYVE/PHD"/>
</dbReference>
<proteinExistence type="predicted"/>
<dbReference type="SMART" id="SM00504">
    <property type="entry name" value="Ubox"/>
    <property type="match status" value="1"/>
</dbReference>
<dbReference type="SUPFAM" id="SSF57850">
    <property type="entry name" value="RING/U-box"/>
    <property type="match status" value="1"/>
</dbReference>
<dbReference type="SUPFAM" id="SSF48371">
    <property type="entry name" value="ARM repeat"/>
    <property type="match status" value="1"/>
</dbReference>
<dbReference type="GO" id="GO:0016567">
    <property type="term" value="P:protein ubiquitination"/>
    <property type="evidence" value="ECO:0007669"/>
    <property type="project" value="UniProtKB-UniPathway"/>
</dbReference>
<evidence type="ECO:0000256" key="4">
    <source>
        <dbReference type="ARBA" id="ARBA00022679"/>
    </source>
</evidence>
<feature type="domain" description="U-box" evidence="7">
    <location>
        <begin position="273"/>
        <end position="347"/>
    </location>
</feature>
<evidence type="ECO:0000313" key="8">
    <source>
        <dbReference type="Proteomes" id="UP000515123"/>
    </source>
</evidence>
<dbReference type="AlphaFoldDB" id="A0A6P5H0M4"/>
<evidence type="ECO:0000256" key="2">
    <source>
        <dbReference type="ARBA" id="ARBA00004906"/>
    </source>
</evidence>
<keyword evidence="8" id="KW-1185">Reference proteome</keyword>
<dbReference type="Gene3D" id="3.30.40.10">
    <property type="entry name" value="Zinc/RING finger domain, C3HC4 (zinc finger)"/>
    <property type="match status" value="1"/>
</dbReference>
<dbReference type="Pfam" id="PF04564">
    <property type="entry name" value="U-box"/>
    <property type="match status" value="1"/>
</dbReference>
<name>A0A6P5H0M4_ANACO</name>
<dbReference type="PANTHER" id="PTHR23315:SF242">
    <property type="entry name" value="RING-TYPE E3 UBIQUITIN TRANSFERASE"/>
    <property type="match status" value="1"/>
</dbReference>
<keyword evidence="6" id="KW-0833">Ubl conjugation pathway</keyword>
<dbReference type="Gene3D" id="1.25.10.10">
    <property type="entry name" value="Leucine-rich Repeat Variant"/>
    <property type="match status" value="2"/>
</dbReference>